<organism evidence="2 3">
    <name type="scientific">Cafeteria roenbergensis</name>
    <name type="common">Marine flagellate</name>
    <dbReference type="NCBI Taxonomy" id="33653"/>
    <lineage>
        <taxon>Eukaryota</taxon>
        <taxon>Sar</taxon>
        <taxon>Stramenopiles</taxon>
        <taxon>Bigyra</taxon>
        <taxon>Opalozoa</taxon>
        <taxon>Bicosoecida</taxon>
        <taxon>Cafeteriaceae</taxon>
        <taxon>Cafeteria</taxon>
    </lineage>
</organism>
<feature type="region of interest" description="Disordered" evidence="1">
    <location>
        <begin position="476"/>
        <end position="507"/>
    </location>
</feature>
<evidence type="ECO:0000313" key="2">
    <source>
        <dbReference type="EMBL" id="KAA0153401.1"/>
    </source>
</evidence>
<sequence length="1834" mass="185468">MRADWGGIGGLARGHTRSGGRKRSSCAGSEAPGRLQPARFAAGARPDKLALSPGMDFFRPQPSPRGSAGAASVGSVRGSHGGSAMGAPRGRVGAPPLARLPEDEAAAPSDPVEALSQAAKSDFAAGSALMSLLPLSARSTTIRIRGMIEEMIKQKSAAEAQRSEAAQALAMQRADASAAGFDPDEDPEKLAADIAKAAAQVKEFKAKQEAQKRKAARAAAGKGGGAAVPADEAAAEPSARALAIQRLQQAVFRLRREVASAKAEQSELGNALMRSATRLEDARSTASFVVSKRRAADEELHLVKRAWAQRSLETRRLFPLVVATAAQLHELEASSEAALNAAVVSAAHGASGASAASSAGATRSLAGSMTDPDAAAGSTAESLKNVLAKIVSAQAQHEPPASPSGTEGAGDGQQQSMVHALFHALGWSDMVDQAPGAAAAAAAAGGEGGGKDAVTMVSDKSGDLLRFLDGLGAGSSDLFATGDESAREAAAEGDSEKKDQSPEDWKRRRNDVFKLLCQRADALIQSMDPPPAKPADQPPASGPQGRQGRGGKGARSQRGAAPAAAAAAKPSATPDHAEVQTSKGLSAADRALGTSRAVGTAKELNGQIAVEALAWTALAFAAPASLSAAIAEALPSTSWAMPRSSAAFEKVQARCAKAAADVRARGEPEDAALAASAEARVAATALDVATDLVGWAEGLNAEPIESGRTVTPVVAGVLGEEGSGPGWLLAWAPWLPLPSRLHRQAMSLVVAGNVSVVSRFNRSVALQELQEARVAGAPAGMLLDWIQGCAAARSNTNAVFPAGTPYDGVASTAGLLGNPTTPEARLPEGVAGTLGRVGFQADSAWKVIGRHIIGNGASGRGIGPQGTVAGPAGAFVAMAVQAPMSFARKVVSIGTELGIVVDKATGARDGGGGTLPGGKQLLPGARRVPGAQRSSDLVTHAMVAFASHSAPLREALQVAADDGESWSEVHSKAQPGASGIMLPSTIGAELCLAARDEVTGPRGAAALLHALNVARGRVVAGGGGFATTAGDALPCPSSYLVPTPAALAETRVLFPMAETMHNALFDSIADSLVRASLPADASEQAFTAAAGEARRVGLPLGQLRTALPEVYHVLLACPEFTLTAVSVDPAADAIVESEGRLANTVLPVPAAGRTVRQAAEDLLAALCPEEDGAGAASASKPDQEVASASATLTEAAELATGIAAAIVGGRCMTGRANEHARFAVLALLRPDLCRVTRDSFHLFMREVARSSGLGERIDDSEACHQLRFATPSEAMLRALAAQVADTRPTRAELEAGASATGNNAAIAAQTALRSAEAAEQEVVDVLAALKKSGGAVDGEAASQPKAEDEPSDVLSVPSGAMRFMVEALEAAKAAASASARAAAAAKDVERVTAPGSGDKAASKEQLSFVSAAAARAGDAAEAAMAAFRRAQAAQASAEAGRVDARLKAMNNEVAPEWLSDPVEVVANRYASLAFLLQRAAGHLLVQASSSSSAARPSLAAAAEREARKLAAAGPGAGVDPALVFLAAHRMSAGWSQDEHAKRLALVRAQDAQRVSAAGRGSEVVGSAAPSQGPFKAPAGKPSAAAAASAAGHGSGAFLGDGGLSKQADPQQGTPPDAAASAAGFDVTSWIGGSCLGYSAAEEDPTAAGGRKAGRGGSSSALNRDLIMLSNPGGQDAEAGDPEEADPADMLPGGGGGGGGSARNDPSRSTMLDGSASLPASVAGRGFVSDKVGFQTMPGHGGEGQLSSSELAKADASLTAEERAAVEVERALRRGEQQKRLQAAAWSNADMLKMQEDARLAHQEREYRAKNPDHGVPLSGVRSVCASPEESCSVM</sequence>
<feature type="compositionally biased region" description="Low complexity" evidence="1">
    <location>
        <begin position="64"/>
        <end position="78"/>
    </location>
</feature>
<keyword evidence="3" id="KW-1185">Reference proteome</keyword>
<feature type="region of interest" description="Disordered" evidence="1">
    <location>
        <begin position="1557"/>
        <end position="1580"/>
    </location>
</feature>
<feature type="region of interest" description="Disordered" evidence="1">
    <location>
        <begin position="394"/>
        <end position="413"/>
    </location>
</feature>
<feature type="compositionally biased region" description="Gly residues" evidence="1">
    <location>
        <begin position="1"/>
        <end position="12"/>
    </location>
</feature>
<reference evidence="2 3" key="1">
    <citation type="submission" date="2019-07" db="EMBL/GenBank/DDBJ databases">
        <title>Genomes of Cafeteria roenbergensis.</title>
        <authorList>
            <person name="Fischer M.G."/>
            <person name="Hackl T."/>
            <person name="Roman M."/>
        </authorList>
    </citation>
    <scope>NUCLEOTIDE SEQUENCE [LARGE SCALE GENOMIC DNA]</scope>
    <source>
        <strain evidence="2 3">BVI</strain>
    </source>
</reference>
<feature type="compositionally biased region" description="Acidic residues" evidence="1">
    <location>
        <begin position="1677"/>
        <end position="1686"/>
    </location>
</feature>
<proteinExistence type="predicted"/>
<feature type="region of interest" description="Disordered" evidence="1">
    <location>
        <begin position="1667"/>
        <end position="1716"/>
    </location>
</feature>
<protein>
    <submittedName>
        <fullName evidence="2">Uncharacterized protein</fullName>
    </submittedName>
</protein>
<feature type="region of interest" description="Disordered" evidence="1">
    <location>
        <begin position="526"/>
        <end position="586"/>
    </location>
</feature>
<name>A0A5A8CNN0_CAFRO</name>
<gene>
    <name evidence="2" type="ORF">FNF29_03218</name>
</gene>
<evidence type="ECO:0000256" key="1">
    <source>
        <dbReference type="SAM" id="MobiDB-lite"/>
    </source>
</evidence>
<comment type="caution">
    <text evidence="2">The sequence shown here is derived from an EMBL/GenBank/DDBJ whole genome shotgun (WGS) entry which is preliminary data.</text>
</comment>
<feature type="compositionally biased region" description="Pro residues" evidence="1">
    <location>
        <begin position="528"/>
        <end position="541"/>
    </location>
</feature>
<feature type="region of interest" description="Disordered" evidence="1">
    <location>
        <begin position="1597"/>
        <end position="1620"/>
    </location>
</feature>
<feature type="region of interest" description="Disordered" evidence="1">
    <location>
        <begin position="1"/>
        <end position="113"/>
    </location>
</feature>
<feature type="compositionally biased region" description="Gly residues" evidence="1">
    <location>
        <begin position="1691"/>
        <end position="1700"/>
    </location>
</feature>
<feature type="compositionally biased region" description="Basic and acidic residues" evidence="1">
    <location>
        <begin position="484"/>
        <end position="507"/>
    </location>
</feature>
<accession>A0A5A8CNN0</accession>
<evidence type="ECO:0000313" key="3">
    <source>
        <dbReference type="Proteomes" id="UP000323011"/>
    </source>
</evidence>
<dbReference type="Proteomes" id="UP000323011">
    <property type="component" value="Unassembled WGS sequence"/>
</dbReference>
<dbReference type="EMBL" id="VLTN01000016">
    <property type="protein sequence ID" value="KAA0153401.1"/>
    <property type="molecule type" value="Genomic_DNA"/>
</dbReference>
<feature type="region of interest" description="Disordered" evidence="1">
    <location>
        <begin position="1334"/>
        <end position="1353"/>
    </location>
</feature>
<feature type="compositionally biased region" description="Low complexity" evidence="1">
    <location>
        <begin position="554"/>
        <end position="572"/>
    </location>
</feature>
<feature type="compositionally biased region" description="Basic residues" evidence="1">
    <location>
        <begin position="14"/>
        <end position="24"/>
    </location>
</feature>